<accession>K9XYL3</accession>
<dbReference type="Pfam" id="PF02801">
    <property type="entry name" value="Ketoacyl-synt_C"/>
    <property type="match status" value="1"/>
</dbReference>
<dbReference type="InterPro" id="IPR001227">
    <property type="entry name" value="Ac_transferase_dom_sf"/>
</dbReference>
<dbReference type="Pfam" id="PF22621">
    <property type="entry name" value="CurL-like_PKS_C"/>
    <property type="match status" value="1"/>
</dbReference>
<name>K9XYL3_STAC7</name>
<feature type="domain" description="Carrier" evidence="7">
    <location>
        <begin position="2062"/>
        <end position="2136"/>
    </location>
</feature>
<dbReference type="GO" id="GO:0047879">
    <property type="term" value="F:erythronolide synthase activity"/>
    <property type="evidence" value="ECO:0007669"/>
    <property type="project" value="UniProtKB-EC"/>
</dbReference>
<dbReference type="Proteomes" id="UP000010473">
    <property type="component" value="Chromosome"/>
</dbReference>
<dbReference type="InterPro" id="IPR036291">
    <property type="entry name" value="NAD(P)-bd_dom_sf"/>
</dbReference>
<dbReference type="Gene3D" id="3.30.300.30">
    <property type="match status" value="1"/>
</dbReference>
<dbReference type="CDD" id="cd05931">
    <property type="entry name" value="FAAL"/>
    <property type="match status" value="1"/>
</dbReference>
<keyword evidence="9" id="KW-0436">Ligase</keyword>
<dbReference type="InterPro" id="IPR016039">
    <property type="entry name" value="Thiolase-like"/>
</dbReference>
<dbReference type="InterPro" id="IPR016036">
    <property type="entry name" value="Malonyl_transacylase_ACP-bd"/>
</dbReference>
<comment type="similarity">
    <text evidence="1">Belongs to the ATP-dependent AMP-binding enzyme family.</text>
</comment>
<keyword evidence="9" id="KW-0012">Acyltransferase</keyword>
<dbReference type="InterPro" id="IPR020841">
    <property type="entry name" value="PKS_Beta-ketoAc_synthase_dom"/>
</dbReference>
<dbReference type="GO" id="GO:0004312">
    <property type="term" value="F:fatty acid synthase activity"/>
    <property type="evidence" value="ECO:0007669"/>
    <property type="project" value="TreeGrafter"/>
</dbReference>
<dbReference type="Gene3D" id="3.40.50.300">
    <property type="entry name" value="P-loop containing nucleotide triphosphate hydrolases"/>
    <property type="match status" value="1"/>
</dbReference>
<dbReference type="Gene3D" id="3.40.47.10">
    <property type="match status" value="1"/>
</dbReference>
<dbReference type="Pfam" id="PF23024">
    <property type="entry name" value="AMP-dom_DIP2-like"/>
    <property type="match status" value="1"/>
</dbReference>
<dbReference type="InterPro" id="IPR020806">
    <property type="entry name" value="PKS_PP-bd"/>
</dbReference>
<keyword evidence="4 9" id="KW-0808">Transferase</keyword>
<dbReference type="FunFam" id="3.40.366.10:FF:000002">
    <property type="entry name" value="Probable polyketide synthase 2"/>
    <property type="match status" value="1"/>
</dbReference>
<dbReference type="EC" id="6.2.1.3" evidence="9"/>
<dbReference type="HOGENOM" id="CLU_000022_35_6_3"/>
<dbReference type="PROSITE" id="PS50075">
    <property type="entry name" value="CARRIER"/>
    <property type="match status" value="2"/>
</dbReference>
<dbReference type="InterPro" id="IPR000639">
    <property type="entry name" value="Epox_hydrolase-like"/>
</dbReference>
<dbReference type="GO" id="GO:0031177">
    <property type="term" value="F:phosphopantetheine binding"/>
    <property type="evidence" value="ECO:0007669"/>
    <property type="project" value="InterPro"/>
</dbReference>
<dbReference type="eggNOG" id="COG0300">
    <property type="taxonomic scope" value="Bacteria"/>
</dbReference>
<dbReference type="InterPro" id="IPR040097">
    <property type="entry name" value="FAAL/FAAC"/>
</dbReference>
<keyword evidence="10" id="KW-1185">Reference proteome</keyword>
<dbReference type="PROSITE" id="PS00455">
    <property type="entry name" value="AMP_BINDING"/>
    <property type="match status" value="1"/>
</dbReference>
<dbReference type="SMART" id="SM01294">
    <property type="entry name" value="PKS_PP_betabranch"/>
    <property type="match status" value="1"/>
</dbReference>
<dbReference type="SUPFAM" id="SSF53474">
    <property type="entry name" value="alpha/beta-Hydrolases"/>
    <property type="match status" value="1"/>
</dbReference>
<dbReference type="Gene3D" id="3.40.50.12780">
    <property type="entry name" value="N-terminal domain of ligase-like"/>
    <property type="match status" value="1"/>
</dbReference>
<dbReference type="EC" id="2.3.1.94" evidence="9"/>
<dbReference type="PANTHER" id="PTHR43775">
    <property type="entry name" value="FATTY ACID SYNTHASE"/>
    <property type="match status" value="1"/>
</dbReference>
<dbReference type="GO" id="GO:0006633">
    <property type="term" value="P:fatty acid biosynthetic process"/>
    <property type="evidence" value="ECO:0007669"/>
    <property type="project" value="InterPro"/>
</dbReference>
<keyword evidence="3" id="KW-0597">Phosphoprotein</keyword>
<dbReference type="eggNOG" id="COG0318">
    <property type="taxonomic scope" value="Bacteria"/>
</dbReference>
<dbReference type="PROSITE" id="PS00606">
    <property type="entry name" value="KS3_1"/>
    <property type="match status" value="1"/>
</dbReference>
<dbReference type="SUPFAM" id="SSF53901">
    <property type="entry name" value="Thiolase-like"/>
    <property type="match status" value="1"/>
</dbReference>
<dbReference type="Pfam" id="PF00698">
    <property type="entry name" value="Acyl_transf_1"/>
    <property type="match status" value="1"/>
</dbReference>
<dbReference type="Pfam" id="PF00561">
    <property type="entry name" value="Abhydrolase_1"/>
    <property type="match status" value="1"/>
</dbReference>
<dbReference type="Gene3D" id="3.40.50.720">
    <property type="entry name" value="NAD(P)-binding Rossmann-like Domain"/>
    <property type="match status" value="1"/>
</dbReference>
<dbReference type="Pfam" id="PF00501">
    <property type="entry name" value="AMP-binding"/>
    <property type="match status" value="1"/>
</dbReference>
<dbReference type="eggNOG" id="COG3321">
    <property type="taxonomic scope" value="Bacteria"/>
</dbReference>
<organism evidence="9 10">
    <name type="scientific">Stanieria cyanosphaera (strain ATCC 29371 / PCC 7437)</name>
    <dbReference type="NCBI Taxonomy" id="111780"/>
    <lineage>
        <taxon>Bacteria</taxon>
        <taxon>Bacillati</taxon>
        <taxon>Cyanobacteriota</taxon>
        <taxon>Cyanophyceae</taxon>
        <taxon>Pleurocapsales</taxon>
        <taxon>Dermocarpellaceae</taxon>
        <taxon>Stanieria</taxon>
    </lineage>
</organism>
<dbReference type="eggNOG" id="COG1020">
    <property type="taxonomic scope" value="Bacteria"/>
</dbReference>
<evidence type="ECO:0000256" key="2">
    <source>
        <dbReference type="ARBA" id="ARBA00022450"/>
    </source>
</evidence>
<dbReference type="SUPFAM" id="SSF52151">
    <property type="entry name" value="FabD/lysophospholipase-like"/>
    <property type="match status" value="1"/>
</dbReference>
<dbReference type="PROSITE" id="PS00012">
    <property type="entry name" value="PHOSPHOPANTETHEINE"/>
    <property type="match status" value="2"/>
</dbReference>
<dbReference type="CDD" id="cd08955">
    <property type="entry name" value="KR_2_FAS_SDR_x"/>
    <property type="match status" value="1"/>
</dbReference>
<dbReference type="InterPro" id="IPR036736">
    <property type="entry name" value="ACP-like_sf"/>
</dbReference>
<dbReference type="GO" id="GO:0004315">
    <property type="term" value="F:3-oxoacyl-[acyl-carrier-protein] synthase activity"/>
    <property type="evidence" value="ECO:0007669"/>
    <property type="project" value="InterPro"/>
</dbReference>
<dbReference type="RefSeq" id="WP_015195252.1">
    <property type="nucleotide sequence ID" value="NC_019748.1"/>
</dbReference>
<evidence type="ECO:0000256" key="4">
    <source>
        <dbReference type="ARBA" id="ARBA00022679"/>
    </source>
</evidence>
<dbReference type="PRINTS" id="PR00412">
    <property type="entry name" value="EPOXHYDRLASE"/>
</dbReference>
<keyword evidence="6" id="KW-0443">Lipid metabolism</keyword>
<dbReference type="InterPro" id="IPR016035">
    <property type="entry name" value="Acyl_Trfase/lysoPLipase"/>
</dbReference>
<evidence type="ECO:0000313" key="9">
    <source>
        <dbReference type="EMBL" id="AFZ37598.1"/>
    </source>
</evidence>
<dbReference type="InterPro" id="IPR027417">
    <property type="entry name" value="P-loop_NTPase"/>
</dbReference>
<dbReference type="FunFam" id="3.40.47.10:FF:000019">
    <property type="entry name" value="Polyketide synthase type I"/>
    <property type="match status" value="1"/>
</dbReference>
<keyword evidence="2" id="KW-0596">Phosphopantetheine</keyword>
<dbReference type="InterPro" id="IPR000873">
    <property type="entry name" value="AMP-dep_synth/lig_dom"/>
</dbReference>
<dbReference type="InterPro" id="IPR029058">
    <property type="entry name" value="AB_hydrolase_fold"/>
</dbReference>
<dbReference type="SUPFAM" id="SSF56801">
    <property type="entry name" value="Acetyl-CoA synthetase-like"/>
    <property type="match status" value="1"/>
</dbReference>
<dbReference type="InterPro" id="IPR057326">
    <property type="entry name" value="KR_dom"/>
</dbReference>
<dbReference type="SMART" id="SM00823">
    <property type="entry name" value="PKS_PP"/>
    <property type="match status" value="2"/>
</dbReference>
<feature type="domain" description="Carrier" evidence="7">
    <location>
        <begin position="601"/>
        <end position="678"/>
    </location>
</feature>
<dbReference type="InterPro" id="IPR014030">
    <property type="entry name" value="Ketoacyl_synth_N"/>
</dbReference>
<dbReference type="Pfam" id="PF13469">
    <property type="entry name" value="Sulfotransfer_3"/>
    <property type="match status" value="1"/>
</dbReference>
<dbReference type="GO" id="GO:0004467">
    <property type="term" value="F:long-chain fatty acid-CoA ligase activity"/>
    <property type="evidence" value="ECO:0007669"/>
    <property type="project" value="UniProtKB-EC"/>
</dbReference>
<keyword evidence="5" id="KW-0276">Fatty acid metabolism</keyword>
<dbReference type="OrthoDB" id="499075at2"/>
<dbReference type="CDD" id="cd00833">
    <property type="entry name" value="PKS"/>
    <property type="match status" value="1"/>
</dbReference>
<dbReference type="SUPFAM" id="SSF52540">
    <property type="entry name" value="P-loop containing nucleoside triphosphate hydrolases"/>
    <property type="match status" value="1"/>
</dbReference>
<dbReference type="SUPFAM" id="SSF47336">
    <property type="entry name" value="ACP-like"/>
    <property type="match status" value="2"/>
</dbReference>
<dbReference type="Gene3D" id="3.40.366.10">
    <property type="entry name" value="Malonyl-Coenzyme A Acyl Carrier Protein, domain 2"/>
    <property type="match status" value="1"/>
</dbReference>
<dbReference type="InterPro" id="IPR013968">
    <property type="entry name" value="PKS_KR"/>
</dbReference>
<dbReference type="eggNOG" id="COG2267">
    <property type="taxonomic scope" value="Bacteria"/>
</dbReference>
<sequence length="2779" mass="308436">MGGIKERSRLSKQYTFVEVLAERVAKQPEQTAFTFLQDGETELDSLTYQQLEQQARAIAFRLQENHAQGKRALLLYQPGLEFISAFLGCLYAGVIAVPAYPPRANRSIERLLAIVTDAEATFALTTQALQEKIETKFQENNQTEIQFIATDTIEIQLASNWRKPNLTEDTLAFLQYTSGSTGNPKGVMVSHSNIIANSLSINRCFQNTPEHIGVSWLPPYHDMGLIGCILQPIYVGVSMYMMAPVSFLQRPYRWLQAISKYRANTSGGPNFAYDLCVSQITPEQRDTLDLSCWELAFSGAEPVRAETIEQFSKYFSSCGFKQAAFYPCYGMAESTLLITGGNKQAEPVLKSFDKLAIEENRAVAPTDSEMATALVGCGQNIQQQQLILVNTDTFTQCSEGEIGEIWVNSASVAQGYWRNRELTETIFQASLATGEKPWLRTGDLGFLQAGELFVTGRLKDLIIIRGRNYYPQDIELTVDNAHPAVRAGNSAAFAVEIEGEEKLVIVQEIERSYLRKLNVTAVTKAIRKAVTEQHELNPYAIVLLKTGSIPKTSSGKIQRHACKAGFLEGSLQVVGEWQSGRREQPFARMHSSVYQLPVASQKQISIQNWLVENIAQRLGVDVSEIDIQEPFATLGLDSVQAVRLSADLEDWLEVKLSPTVIYDYPNIISLASYLVQEEQEEIDVENINQKLINSDIAIVGMGCRFPGANNPQEFWQLLRDGKDAISKVKGRWQGEDWGGFIENVDQFDPQFFGITPRETQRMDPQQRLLLEVSWEALENAGIASEQLTGSATGIFIGISSSDYSQLQLHYGTEIDAYAGTGNAHSIAANRLSYSLDLRGPSLTLDTACSSSLVAVHLACQSLKQGECQVAIAGGVNLMLSPELTETFSLAGMMAGDGRCKTFDAEADGYVRGEGCGVIILKRLEEARRDRDNILAVIKGSAINQDGKSNGLTAPNGLAQQAVIRQALINAGVQAGDISYVEAHGTGTKLGDPIEVNSLKNVLMQGRKENQTCYLGSVKTNIGHLEAAAGIAGLIKTVLCLQNQVIPANLHFNQLNPHINLAQTPIQIPNDLQPWQVEDKPRLAGVSSFGFGGTNAHVILQEADKQTQNSELIERPLHLFTISAKNELALQELVGNYAKFLQNNSDISLADFCYTANTGRTHFEHRLALVTESKDDLINKLINFQTDNKITRLNYSLVDKNNRTKIAFLFTGQGSQYIGMGYQLYQTQPTFRQALDRCDQILQPYLEKSLIEVLYPNNVEIIDELSLQDLHKTAYTQPAIFAVEYALAQLWLSWGIQPDLVMGHSVGEYVAAVIAGIFSLEDGLQLIAERGRLMQALPQQGAMYAVFANESIVQSVIEGYSEQVSIAAINSPQNIVISGEETALQQIISKLESQGINSKKLNVSHAFHSPLMQPILADFAKVAEKVTYSLPQIQIISNVTGKIITEEITTAQYWINHVIEPVKFAQGMQSLEQEKSQILLEVGAKPILLGMGRQCVTKTQGLWLPSLRPRKQDWQQILHNLAELYSQGLKINWQEFDQDYSRQKVALPTYPFQRQSYWLERKNQNNIVNTARKLLPIQNNKIDFYKINWQQLNINDLTITAKTWIIWTENQELGTKVAQQFQAKQQQCLLVNEQESLEKIVDCFRQNQQIAGIIYLDDLVDHQEQLTDRVIITHYQKHCQSILSLVQELFKQSITTSIWLVTKGSQNINEPINQSAIISSCLWGLGKAIASEHPEYWGGLVDLSNNFSTEEIDSLITAINYSEKEDYLAIRNKQIYVARLQELELSKQSLKINSDSYLITGGLGALGLKLAQWLGDKGAKNLILVGRNKPSLAAQEIINKLETKGTKVQVIQADITNLEAVNQIIAQYPSLKGIIHAAGVLNDGLLQNQTWERFEQVITPKTIGAWNLHQATQHLDLDFFVLFSSVASLIGSPGQGNYAVANASLDAIALVRQAQGLPALSINWGPWANSGMAAAKGFNRQGLHLIEPQSGLAVLEQLLSSKINHAQIGVLSVDWQELSQQFPPLKQSNFFAELISLEETAASSAKVQVFDDLLAIEPEKRTEYLTNYLQGAIAKILQVDPNQLATTDSLLDLGMDSLMLMEAINQLKGDLQLMLYPREFYERPRIDHLAGYLAAEFTKTHDKSVGANRGSLLHNHHSVSDLLNQNKKSNHTKKSVSLQPPLSSPIAFILSSPRAGSTLLRVMLAGHPQLCSPPELHLLPFDTMSEREQELGISQLGEGLKRAFMSLKGIDAQASQELVANLIKENLSVRDVYQLLQQLAGDRDRRERTSRSAPRQGRDRILVDKSPTYANNQETLAKAEALFTNAKYIHLVRHPYAMIESFARMRMDKLIGAGDSNPYHVAESIWSNSNQNILDLKTRIGSDRYFLVHYEELVAQPEKVMREVCDFLAIPFDPGVLNPYQGERMTDGVNNAGMSVGDPNFLNHKQIDANLANAWREIRLPIVLDTLTQTIARQLNYELLEEEINSTAHQEMREISINVRGLRICLCSWGPEEGPLVVCLHGILEQGAAWSEVAIRLAQKGYRVIAPDLRGHGRSDHVGKGGSYNLLDFLADIDAIVENLADRAFTLVGHSLGSVVAAIFASIRPQQINNLVLVETILPSEVAEEQTAEQLATHLDYLASPPEHPVFPNVEAAAERLRQGTPAISKALAMLLAERITEPCEGGVRWRWAALLRTRAGVGYNGIERSRYLGLLKRIKAPITLVYGDKSNFNRQEDLSAQQIAMPDAEKVVIPGGHNLPLEAPSALAKIISSAVALTNKLIP</sequence>
<dbReference type="InterPro" id="IPR025110">
    <property type="entry name" value="AMP-bd_C"/>
</dbReference>
<protein>
    <submittedName>
        <fullName evidence="9">Long-chain-fatty-acid--CoA ligase, 6-deoxyerythronolide-B synthase</fullName>
        <ecNumber evidence="9">2.3.1.94</ecNumber>
        <ecNumber evidence="9">6.2.1.3</ecNumber>
    </submittedName>
</protein>
<evidence type="ECO:0000313" key="10">
    <source>
        <dbReference type="Proteomes" id="UP000010473"/>
    </source>
</evidence>
<dbReference type="InterPro" id="IPR014043">
    <property type="entry name" value="Acyl_transferase_dom"/>
</dbReference>
<dbReference type="InterPro" id="IPR050091">
    <property type="entry name" value="PKS_NRPS_Biosynth_Enz"/>
</dbReference>
<dbReference type="PATRIC" id="fig|111780.3.peg.4271"/>
<dbReference type="STRING" id="111780.Sta7437_4121"/>
<dbReference type="Gene3D" id="3.30.70.3290">
    <property type="match status" value="1"/>
</dbReference>
<dbReference type="InterPro" id="IPR009081">
    <property type="entry name" value="PP-bd_ACP"/>
</dbReference>
<feature type="domain" description="Ketosynthase family 3 (KS3)" evidence="8">
    <location>
        <begin position="693"/>
        <end position="1101"/>
    </location>
</feature>
<dbReference type="FunFam" id="3.40.50.12780:FF:000013">
    <property type="entry name" value="Long-chain-fatty-acid--AMP ligase FadD32"/>
    <property type="match status" value="1"/>
</dbReference>
<dbReference type="Gene3D" id="1.10.1200.10">
    <property type="entry name" value="ACP-like"/>
    <property type="match status" value="2"/>
</dbReference>
<dbReference type="InterPro" id="IPR045851">
    <property type="entry name" value="AMP-bd_C_sf"/>
</dbReference>
<dbReference type="SUPFAM" id="SSF55048">
    <property type="entry name" value="Probable ACP-binding domain of malonyl-CoA ACP transacylase"/>
    <property type="match status" value="1"/>
</dbReference>
<dbReference type="InterPro" id="IPR020845">
    <property type="entry name" value="AMP-binding_CS"/>
</dbReference>
<dbReference type="PANTHER" id="PTHR43775:SF37">
    <property type="entry name" value="SI:DKEY-61P9.11"/>
    <property type="match status" value="1"/>
</dbReference>
<dbReference type="KEGG" id="scs:Sta7437_4121"/>
<evidence type="ECO:0000259" key="7">
    <source>
        <dbReference type="PROSITE" id="PS50075"/>
    </source>
</evidence>
<dbReference type="InterPro" id="IPR014031">
    <property type="entry name" value="Ketoacyl_synth_C"/>
</dbReference>
<evidence type="ECO:0000259" key="8">
    <source>
        <dbReference type="PROSITE" id="PS52004"/>
    </source>
</evidence>
<dbReference type="GO" id="GO:0005886">
    <property type="term" value="C:plasma membrane"/>
    <property type="evidence" value="ECO:0007669"/>
    <property type="project" value="TreeGrafter"/>
</dbReference>
<dbReference type="GO" id="GO:0005737">
    <property type="term" value="C:cytoplasm"/>
    <property type="evidence" value="ECO:0007669"/>
    <property type="project" value="TreeGrafter"/>
</dbReference>
<dbReference type="Pfam" id="PF00550">
    <property type="entry name" value="PP-binding"/>
    <property type="match status" value="2"/>
</dbReference>
<evidence type="ECO:0000256" key="3">
    <source>
        <dbReference type="ARBA" id="ARBA00022553"/>
    </source>
</evidence>
<dbReference type="InterPro" id="IPR042099">
    <property type="entry name" value="ANL_N_sf"/>
</dbReference>
<dbReference type="Pfam" id="PF08659">
    <property type="entry name" value="KR"/>
    <property type="match status" value="1"/>
</dbReference>
<dbReference type="InterPro" id="IPR006162">
    <property type="entry name" value="Ppantetheine_attach_site"/>
</dbReference>
<evidence type="ECO:0000256" key="6">
    <source>
        <dbReference type="ARBA" id="ARBA00023098"/>
    </source>
</evidence>
<evidence type="ECO:0000256" key="1">
    <source>
        <dbReference type="ARBA" id="ARBA00006432"/>
    </source>
</evidence>
<gene>
    <name evidence="9" type="ordered locus">Sta7437_4121</name>
</gene>
<dbReference type="PRINTS" id="PR00111">
    <property type="entry name" value="ABHYDROLASE"/>
</dbReference>
<dbReference type="PROSITE" id="PS52004">
    <property type="entry name" value="KS3_2"/>
    <property type="match status" value="1"/>
</dbReference>
<proteinExistence type="inferred from homology"/>
<dbReference type="InterPro" id="IPR000073">
    <property type="entry name" value="AB_hydrolase_1"/>
</dbReference>
<dbReference type="EMBL" id="CP003653">
    <property type="protein sequence ID" value="AFZ37598.1"/>
    <property type="molecule type" value="Genomic_DNA"/>
</dbReference>
<dbReference type="Gene3D" id="3.40.50.1820">
    <property type="entry name" value="alpha/beta hydrolase"/>
    <property type="match status" value="1"/>
</dbReference>
<reference evidence="10" key="1">
    <citation type="journal article" date="2013" name="Proc. Natl. Acad. Sci. U.S.A.">
        <title>Improving the coverage of the cyanobacterial phylum using diversity-driven genome sequencing.</title>
        <authorList>
            <person name="Shih P.M."/>
            <person name="Wu D."/>
            <person name="Latifi A."/>
            <person name="Axen S.D."/>
            <person name="Fewer D.P."/>
            <person name="Talla E."/>
            <person name="Calteau A."/>
            <person name="Cai F."/>
            <person name="Tandeau de Marsac N."/>
            <person name="Rippka R."/>
            <person name="Herdman M."/>
            <person name="Sivonen K."/>
            <person name="Coursin T."/>
            <person name="Laurent T."/>
            <person name="Goodwin L."/>
            <person name="Nolan M."/>
            <person name="Davenport K.W."/>
            <person name="Han C.S."/>
            <person name="Rubin E.M."/>
            <person name="Eisen J.A."/>
            <person name="Woyke T."/>
            <person name="Gugger M."/>
            <person name="Kerfeld C.A."/>
        </authorList>
    </citation>
    <scope>NUCLEOTIDE SEQUENCE [LARGE SCALE GENOMIC DNA]</scope>
    <source>
        <strain evidence="10">ATCC 29371 / PCC 7437</strain>
    </source>
</reference>
<dbReference type="Pfam" id="PF00109">
    <property type="entry name" value="ketoacyl-synt"/>
    <property type="match status" value="1"/>
</dbReference>
<dbReference type="GO" id="GO:0071770">
    <property type="term" value="P:DIM/DIP cell wall layer assembly"/>
    <property type="evidence" value="ECO:0007669"/>
    <property type="project" value="TreeGrafter"/>
</dbReference>
<dbReference type="SMART" id="SM00827">
    <property type="entry name" value="PKS_AT"/>
    <property type="match status" value="1"/>
</dbReference>
<dbReference type="SUPFAM" id="SSF51735">
    <property type="entry name" value="NAD(P)-binding Rossmann-fold domains"/>
    <property type="match status" value="2"/>
</dbReference>
<dbReference type="SMART" id="SM00825">
    <property type="entry name" value="PKS_KS"/>
    <property type="match status" value="1"/>
</dbReference>
<dbReference type="InterPro" id="IPR018201">
    <property type="entry name" value="Ketoacyl_synth_AS"/>
</dbReference>
<evidence type="ECO:0000256" key="5">
    <source>
        <dbReference type="ARBA" id="ARBA00022832"/>
    </source>
</evidence>
<dbReference type="SMART" id="SM00822">
    <property type="entry name" value="PKS_KR"/>
    <property type="match status" value="1"/>
</dbReference>